<protein>
    <submittedName>
        <fullName evidence="1">Uncharacterized protein</fullName>
    </submittedName>
</protein>
<dbReference type="RefSeq" id="WP_004867954.1">
    <property type="nucleotide sequence ID" value="NZ_ASYY01000012.1"/>
</dbReference>
<organism evidence="1 2">
    <name type="scientific">Acinetobacter gerneri DSM 14967 = CIP 107464 = MTCC 9824</name>
    <dbReference type="NCBI Taxonomy" id="1120926"/>
    <lineage>
        <taxon>Bacteria</taxon>
        <taxon>Pseudomonadati</taxon>
        <taxon>Pseudomonadota</taxon>
        <taxon>Gammaproteobacteria</taxon>
        <taxon>Moraxellales</taxon>
        <taxon>Moraxellaceae</taxon>
        <taxon>Acinetobacter</taxon>
    </lineage>
</organism>
<evidence type="ECO:0000313" key="1">
    <source>
        <dbReference type="EMBL" id="ENV32322.1"/>
    </source>
</evidence>
<proteinExistence type="predicted"/>
<dbReference type="HOGENOM" id="CLU_3211125_0_0_6"/>
<comment type="caution">
    <text evidence="1">The sequence shown here is derived from an EMBL/GenBank/DDBJ whole genome shotgun (WGS) entry which is preliminary data.</text>
</comment>
<accession>N8Y6D2</accession>
<dbReference type="EMBL" id="APPN01000080">
    <property type="protein sequence ID" value="ENV32322.1"/>
    <property type="molecule type" value="Genomic_DNA"/>
</dbReference>
<name>N8Y6D2_9GAMM</name>
<dbReference type="Proteomes" id="UP000013117">
    <property type="component" value="Unassembled WGS sequence"/>
</dbReference>
<evidence type="ECO:0000313" key="2">
    <source>
        <dbReference type="Proteomes" id="UP000013117"/>
    </source>
</evidence>
<dbReference type="STRING" id="202952.GCA_000747725_03811"/>
<sequence length="44" mass="4856">MTKAGATSWMQDHLIALTGLNSVPFAKMFIDSKVTDHLPYPFSS</sequence>
<reference evidence="1 2" key="1">
    <citation type="submission" date="2013-02" db="EMBL/GenBank/DDBJ databases">
        <title>The Genome Sequence of Acinetobacter gerneri CIP 107464.</title>
        <authorList>
            <consortium name="The Broad Institute Genome Sequencing Platform"/>
            <consortium name="The Broad Institute Genome Sequencing Center for Infectious Disease"/>
            <person name="Cerqueira G."/>
            <person name="Feldgarden M."/>
            <person name="Courvalin P."/>
            <person name="Perichon B."/>
            <person name="Grillot-Courvalin C."/>
            <person name="Clermont D."/>
            <person name="Rocha E."/>
            <person name="Yoon E.-J."/>
            <person name="Nemec A."/>
            <person name="Walker B."/>
            <person name="Young S.K."/>
            <person name="Zeng Q."/>
            <person name="Gargeya S."/>
            <person name="Fitzgerald M."/>
            <person name="Haas B."/>
            <person name="Abouelleil A."/>
            <person name="Alvarado L."/>
            <person name="Arachchi H.M."/>
            <person name="Berlin A.M."/>
            <person name="Chapman S.B."/>
            <person name="Dewar J."/>
            <person name="Goldberg J."/>
            <person name="Griggs A."/>
            <person name="Gujja S."/>
            <person name="Hansen M."/>
            <person name="Howarth C."/>
            <person name="Imamovic A."/>
            <person name="Larimer J."/>
            <person name="McCowan C."/>
            <person name="Murphy C."/>
            <person name="Neiman D."/>
            <person name="Pearson M."/>
            <person name="Priest M."/>
            <person name="Roberts A."/>
            <person name="Saif S."/>
            <person name="Shea T."/>
            <person name="Sisk P."/>
            <person name="Sykes S."/>
            <person name="Wortman J."/>
            <person name="Nusbaum C."/>
            <person name="Birren B."/>
        </authorList>
    </citation>
    <scope>NUCLEOTIDE SEQUENCE [LARGE SCALE GENOMIC DNA]</scope>
    <source>
        <strain evidence="1 2">CIP 107464</strain>
    </source>
</reference>
<dbReference type="PATRIC" id="fig|1120926.3.peg.3604"/>
<dbReference type="GeneID" id="84212018"/>
<keyword evidence="2" id="KW-1185">Reference proteome</keyword>
<dbReference type="AlphaFoldDB" id="N8Y6D2"/>
<gene>
    <name evidence="1" type="ORF">F960_03716</name>
</gene>